<evidence type="ECO:0000313" key="15">
    <source>
        <dbReference type="Proteomes" id="UP001165270"/>
    </source>
</evidence>
<dbReference type="Pfam" id="PF06965">
    <property type="entry name" value="Na_H_antiport_1"/>
    <property type="match status" value="1"/>
</dbReference>
<evidence type="ECO:0000256" key="5">
    <source>
        <dbReference type="ARBA" id="ARBA00022475"/>
    </source>
</evidence>
<dbReference type="InterPro" id="IPR023171">
    <property type="entry name" value="Na/H_antiporter_dom_sf"/>
</dbReference>
<evidence type="ECO:0000256" key="12">
    <source>
        <dbReference type="HAMAP-Rule" id="MF_01844"/>
    </source>
</evidence>
<evidence type="ECO:0000256" key="7">
    <source>
        <dbReference type="ARBA" id="ARBA00022989"/>
    </source>
</evidence>
<feature type="transmembrane region" description="Helical" evidence="12">
    <location>
        <begin position="431"/>
        <end position="449"/>
    </location>
</feature>
<comment type="caution">
    <text evidence="14">The sequence shown here is derived from an EMBL/GenBank/DDBJ whole genome shotgun (WGS) entry which is preliminary data.</text>
</comment>
<keyword evidence="11 12" id="KW-0739">Sodium transport</keyword>
<feature type="transmembrane region" description="Helical" evidence="12">
    <location>
        <begin position="157"/>
        <end position="179"/>
    </location>
</feature>
<evidence type="ECO:0000256" key="10">
    <source>
        <dbReference type="ARBA" id="ARBA00023136"/>
    </source>
</evidence>
<gene>
    <name evidence="12" type="primary">nhaA</name>
    <name evidence="14" type="ORF">MQN93_22640</name>
</gene>
<comment type="function">
    <text evidence="12">Na(+)/H(+) antiporter that extrudes sodium in exchange for external protons.</text>
</comment>
<keyword evidence="9 12" id="KW-0406">Ion transport</keyword>
<comment type="catalytic activity">
    <reaction evidence="12">
        <text>Na(+)(in) + 2 H(+)(out) = Na(+)(out) + 2 H(+)(in)</text>
        <dbReference type="Rhea" id="RHEA:29251"/>
        <dbReference type="ChEBI" id="CHEBI:15378"/>
        <dbReference type="ChEBI" id="CHEBI:29101"/>
    </reaction>
</comment>
<feature type="transmembrane region" description="Helical" evidence="12">
    <location>
        <begin position="392"/>
        <end position="419"/>
    </location>
</feature>
<keyword evidence="5 12" id="KW-1003">Cell membrane</keyword>
<name>A0ABS9XLQ2_9ACTN</name>
<dbReference type="InterPro" id="IPR036249">
    <property type="entry name" value="Thioredoxin-like_sf"/>
</dbReference>
<comment type="similarity">
    <text evidence="12">Belongs to the NhaA Na(+)/H(+) (TC 2.A.33) antiporter family.</text>
</comment>
<evidence type="ECO:0000256" key="2">
    <source>
        <dbReference type="ARBA" id="ARBA00007006"/>
    </source>
</evidence>
<feature type="transmembrane region" description="Helical" evidence="12">
    <location>
        <begin position="130"/>
        <end position="151"/>
    </location>
</feature>
<dbReference type="InterPro" id="IPR004670">
    <property type="entry name" value="NhaA"/>
</dbReference>
<evidence type="ECO:0000313" key="14">
    <source>
        <dbReference type="EMBL" id="MCI3242527.1"/>
    </source>
</evidence>
<keyword evidence="3 12" id="KW-0813">Transport</keyword>
<feature type="transmembrane region" description="Helical" evidence="12">
    <location>
        <begin position="362"/>
        <end position="380"/>
    </location>
</feature>
<dbReference type="Proteomes" id="UP001165270">
    <property type="component" value="Unassembled WGS sequence"/>
</dbReference>
<feature type="domain" description="Thioredoxin" evidence="13">
    <location>
        <begin position="460"/>
        <end position="641"/>
    </location>
</feature>
<organism evidence="14 15">
    <name type="scientific">Streptomyces spinosisporus</name>
    <dbReference type="NCBI Taxonomy" id="2927582"/>
    <lineage>
        <taxon>Bacteria</taxon>
        <taxon>Bacillati</taxon>
        <taxon>Actinomycetota</taxon>
        <taxon>Actinomycetes</taxon>
        <taxon>Kitasatosporales</taxon>
        <taxon>Streptomycetaceae</taxon>
        <taxon>Streptomyces</taxon>
    </lineage>
</organism>
<evidence type="ECO:0000256" key="1">
    <source>
        <dbReference type="ARBA" id="ARBA00004429"/>
    </source>
</evidence>
<feature type="transmembrane region" description="Helical" evidence="12">
    <location>
        <begin position="191"/>
        <end position="210"/>
    </location>
</feature>
<dbReference type="PROSITE" id="PS51352">
    <property type="entry name" value="THIOREDOXIN_2"/>
    <property type="match status" value="1"/>
</dbReference>
<evidence type="ECO:0000256" key="6">
    <source>
        <dbReference type="ARBA" id="ARBA00022692"/>
    </source>
</evidence>
<dbReference type="InterPro" id="IPR013766">
    <property type="entry name" value="Thioredoxin_domain"/>
</dbReference>
<dbReference type="HAMAP" id="MF_01844">
    <property type="entry name" value="NhaA"/>
    <property type="match status" value="1"/>
</dbReference>
<dbReference type="InterPro" id="IPR012336">
    <property type="entry name" value="Thioredoxin-like_fold"/>
</dbReference>
<proteinExistence type="inferred from homology"/>
<dbReference type="RefSeq" id="WP_242711021.1">
    <property type="nucleotide sequence ID" value="NZ_JALDAX010000008.1"/>
</dbReference>
<evidence type="ECO:0000256" key="3">
    <source>
        <dbReference type="ARBA" id="ARBA00022448"/>
    </source>
</evidence>
<evidence type="ECO:0000256" key="8">
    <source>
        <dbReference type="ARBA" id="ARBA00023053"/>
    </source>
</evidence>
<reference evidence="14" key="1">
    <citation type="submission" date="2022-03" db="EMBL/GenBank/DDBJ databases">
        <title>Streptomyces 7R015 and 7R016 isolated from Barleria lupulina in Thailand.</title>
        <authorList>
            <person name="Kanchanasin P."/>
            <person name="Phongsopitanun W."/>
            <person name="Tanasupawat S."/>
        </authorList>
    </citation>
    <scope>NUCLEOTIDE SEQUENCE</scope>
    <source>
        <strain evidence="14">7R016</strain>
    </source>
</reference>
<feature type="transmembrane region" description="Helical" evidence="12">
    <location>
        <begin position="240"/>
        <end position="257"/>
    </location>
</feature>
<comment type="similarity">
    <text evidence="2">In the N-terminal section; belongs to the NhaA Na(+)/H(+) (TC 2.A.33) antiporter family.</text>
</comment>
<feature type="transmembrane region" description="Helical" evidence="12">
    <location>
        <begin position="50"/>
        <end position="69"/>
    </location>
</feature>
<feature type="transmembrane region" description="Helical" evidence="12">
    <location>
        <begin position="98"/>
        <end position="115"/>
    </location>
</feature>
<keyword evidence="15" id="KW-1185">Reference proteome</keyword>
<feature type="transmembrane region" description="Helical" evidence="12">
    <location>
        <begin position="323"/>
        <end position="342"/>
    </location>
</feature>
<dbReference type="Pfam" id="PF13462">
    <property type="entry name" value="Thioredoxin_4"/>
    <property type="match status" value="1"/>
</dbReference>
<dbReference type="Gene3D" id="3.40.30.10">
    <property type="entry name" value="Glutaredoxin"/>
    <property type="match status" value="1"/>
</dbReference>
<evidence type="ECO:0000256" key="4">
    <source>
        <dbReference type="ARBA" id="ARBA00022449"/>
    </source>
</evidence>
<evidence type="ECO:0000259" key="13">
    <source>
        <dbReference type="PROSITE" id="PS51352"/>
    </source>
</evidence>
<keyword evidence="6 12" id="KW-0812">Transmembrane</keyword>
<dbReference type="PANTHER" id="PTHR30341:SF0">
    <property type="entry name" value="NA(+)_H(+) ANTIPORTER NHAA"/>
    <property type="match status" value="1"/>
</dbReference>
<keyword evidence="7 12" id="KW-1133">Transmembrane helix</keyword>
<dbReference type="SUPFAM" id="SSF52833">
    <property type="entry name" value="Thioredoxin-like"/>
    <property type="match status" value="1"/>
</dbReference>
<evidence type="ECO:0000256" key="11">
    <source>
        <dbReference type="ARBA" id="ARBA00023201"/>
    </source>
</evidence>
<accession>A0ABS9XLQ2</accession>
<keyword evidence="8 12" id="KW-0915">Sodium</keyword>
<keyword evidence="10 12" id="KW-0472">Membrane</keyword>
<sequence>MLAYQDTDVAEAPPPRDRLRLVPIVERPVEQPDAPAAGTGRVRAMPTGEAAGALALVGALVAALIWSNVFPADYEALWRTELSLGVGGGRAGLDLRTWINSGLMTFFFLLVGLEARRELDLGELRDRRRLLLPVGAGVAAMAVPVGIYLAVNHSGPAAHGWGVAMSTDSALALGVFSVLGRNLPARIRAFLLTLFVVDDLVALLVIAAFYSHHVRPVPLLVAAVSFAALLVCGRMRLRNCGALAVALGAVMWAGLMTGGVDPVVAGLAIGLVTSAYRPARGDLEHATGLVRLFREQPSAHRARSAAAGLTSALSENARLQHRFHPWTTFVIVPLFALANAGFTLDAGLLRSALTAPVTVGVFLAYVVGKPLSVIVTSWAVGRLSGGRLRPPVGWAAVAGSGALAGIGFTVSLLIANLAFTGRPLLEAKVGILAAVVASGALGWTVYRLTSLLPRAARHRALLGAAPPLADLDGGVDPALDHVRGPQDAPVTVVEYGDYECPYCREADPVTRDLLLSRSDVRYVWRHLPLTDIHPHAGLAAEAAEAAGAQGAFWAMHTLLLQRQDRLEVSDLLGHAAELGLDVSRFRHDLQRRVHADRVARDVASADRIGVSGTPTFFFNGQRHHGAHDLATLTRALDAARASRDLTSKIVLTG</sequence>
<evidence type="ECO:0000256" key="9">
    <source>
        <dbReference type="ARBA" id="ARBA00023065"/>
    </source>
</evidence>
<comment type="subcellular location">
    <subcellularLocation>
        <location evidence="1">Cell inner membrane</location>
        <topology evidence="1">Multi-pass membrane protein</topology>
    </subcellularLocation>
    <subcellularLocation>
        <location evidence="12">Cell membrane</location>
        <topology evidence="12">Multi-pass membrane protein</topology>
    </subcellularLocation>
</comment>
<keyword evidence="4 12" id="KW-0050">Antiport</keyword>
<protein>
    <recommendedName>
        <fullName evidence="12">Na(+)/H(+) antiporter NhaA</fullName>
    </recommendedName>
    <alternativeName>
        <fullName evidence="12">Sodium/proton antiporter NhaA</fullName>
    </alternativeName>
</protein>
<feature type="transmembrane region" description="Helical" evidence="12">
    <location>
        <begin position="216"/>
        <end position="233"/>
    </location>
</feature>
<dbReference type="EMBL" id="JALDAX010000008">
    <property type="protein sequence ID" value="MCI3242527.1"/>
    <property type="molecule type" value="Genomic_DNA"/>
</dbReference>
<dbReference type="Gene3D" id="1.20.1530.10">
    <property type="entry name" value="Na+/H+ antiporter like domain"/>
    <property type="match status" value="1"/>
</dbReference>
<dbReference type="PANTHER" id="PTHR30341">
    <property type="entry name" value="SODIUM ION/PROTON ANTIPORTER NHAA-RELATED"/>
    <property type="match status" value="1"/>
</dbReference>